<keyword evidence="10" id="KW-0030">Aminoacyl-tRNA synthetase</keyword>
<dbReference type="SUPFAM" id="SSF55681">
    <property type="entry name" value="Class II aaRS and biotin synthetases"/>
    <property type="match status" value="1"/>
</dbReference>
<evidence type="ECO:0000256" key="6">
    <source>
        <dbReference type="ARBA" id="ARBA00022598"/>
    </source>
</evidence>
<keyword evidence="16" id="KW-1185">Reference proteome</keyword>
<dbReference type="AlphaFoldDB" id="A0A232ENR4"/>
<evidence type="ECO:0000256" key="7">
    <source>
        <dbReference type="ARBA" id="ARBA00022741"/>
    </source>
</evidence>
<dbReference type="Pfam" id="PF00152">
    <property type="entry name" value="tRNA-synt_2"/>
    <property type="match status" value="1"/>
</dbReference>
<dbReference type="InterPro" id="IPR012340">
    <property type="entry name" value="NA-bd_OB-fold"/>
</dbReference>
<dbReference type="OrthoDB" id="372395at2759"/>
<dbReference type="HAMAP" id="MF_02075">
    <property type="entry name" value="Asp_tRNA_synth_type2"/>
    <property type="match status" value="1"/>
</dbReference>
<dbReference type="CDD" id="cd00776">
    <property type="entry name" value="AsxRS_core"/>
    <property type="match status" value="1"/>
</dbReference>
<comment type="caution">
    <text evidence="15">The sequence shown here is derived from an EMBL/GenBank/DDBJ whole genome shotgun (WGS) entry which is preliminary data.</text>
</comment>
<evidence type="ECO:0000256" key="1">
    <source>
        <dbReference type="ARBA" id="ARBA00004496"/>
    </source>
</evidence>
<dbReference type="GO" id="GO:0005524">
    <property type="term" value="F:ATP binding"/>
    <property type="evidence" value="ECO:0007669"/>
    <property type="project" value="UniProtKB-KW"/>
</dbReference>
<dbReference type="SUPFAM" id="SSF50249">
    <property type="entry name" value="Nucleic acid-binding proteins"/>
    <property type="match status" value="1"/>
</dbReference>
<evidence type="ECO:0000256" key="5">
    <source>
        <dbReference type="ARBA" id="ARBA00022490"/>
    </source>
</evidence>
<evidence type="ECO:0000259" key="14">
    <source>
        <dbReference type="PROSITE" id="PS50862"/>
    </source>
</evidence>
<name>A0A232ENR4_9HYME</name>
<dbReference type="InterPro" id="IPR002312">
    <property type="entry name" value="Asp/Asn-tRNA-synth_IIb"/>
</dbReference>
<comment type="similarity">
    <text evidence="2">Belongs to the class-II aminoacyl-tRNA synthetase family. Type 2 subfamily.</text>
</comment>
<evidence type="ECO:0000256" key="12">
    <source>
        <dbReference type="ARBA" id="ARBA00047904"/>
    </source>
</evidence>
<evidence type="ECO:0000313" key="16">
    <source>
        <dbReference type="Proteomes" id="UP000215335"/>
    </source>
</evidence>
<evidence type="ECO:0000256" key="11">
    <source>
        <dbReference type="ARBA" id="ARBA00033155"/>
    </source>
</evidence>
<dbReference type="PANTHER" id="PTHR43450">
    <property type="entry name" value="ASPARTYL-TRNA SYNTHETASE"/>
    <property type="match status" value="1"/>
</dbReference>
<dbReference type="GO" id="GO:0005829">
    <property type="term" value="C:cytosol"/>
    <property type="evidence" value="ECO:0007669"/>
    <property type="project" value="TreeGrafter"/>
</dbReference>
<keyword evidence="8" id="KW-0067">ATP-binding</keyword>
<keyword evidence="6" id="KW-0436">Ligase</keyword>
<dbReference type="Gene3D" id="2.40.50.140">
    <property type="entry name" value="Nucleic acid-binding proteins"/>
    <property type="match status" value="1"/>
</dbReference>
<dbReference type="InterPro" id="IPR004523">
    <property type="entry name" value="Asp-tRNA_synthase_2"/>
</dbReference>
<dbReference type="NCBIfam" id="TIGR00458">
    <property type="entry name" value="aspS_nondisc"/>
    <property type="match status" value="1"/>
</dbReference>
<evidence type="ECO:0000256" key="13">
    <source>
        <dbReference type="SAM" id="MobiDB-lite"/>
    </source>
</evidence>
<evidence type="ECO:0000256" key="2">
    <source>
        <dbReference type="ARBA" id="ARBA00005312"/>
    </source>
</evidence>
<evidence type="ECO:0000256" key="4">
    <source>
        <dbReference type="ARBA" id="ARBA00018853"/>
    </source>
</evidence>
<dbReference type="Pfam" id="PF01336">
    <property type="entry name" value="tRNA_anti-codon"/>
    <property type="match status" value="1"/>
</dbReference>
<dbReference type="PANTHER" id="PTHR43450:SF1">
    <property type="entry name" value="ASPARTATE--TRNA LIGASE, CYTOPLASMIC"/>
    <property type="match status" value="1"/>
</dbReference>
<comment type="subcellular location">
    <subcellularLocation>
        <location evidence="1">Cytoplasm</location>
    </subcellularLocation>
</comment>
<dbReference type="STRING" id="543379.A0A232ENR4"/>
<dbReference type="Proteomes" id="UP000215335">
    <property type="component" value="Unassembled WGS sequence"/>
</dbReference>
<feature type="domain" description="Aminoacyl-transfer RNA synthetases class-II family profile" evidence="14">
    <location>
        <begin position="222"/>
        <end position="527"/>
    </location>
</feature>
<dbReference type="GO" id="GO:0003723">
    <property type="term" value="F:RNA binding"/>
    <property type="evidence" value="ECO:0007669"/>
    <property type="project" value="TreeGrafter"/>
</dbReference>
<feature type="region of interest" description="Disordered" evidence="13">
    <location>
        <begin position="1"/>
        <end position="44"/>
    </location>
</feature>
<evidence type="ECO:0000256" key="9">
    <source>
        <dbReference type="ARBA" id="ARBA00022917"/>
    </source>
</evidence>
<evidence type="ECO:0000256" key="8">
    <source>
        <dbReference type="ARBA" id="ARBA00022840"/>
    </source>
</evidence>
<evidence type="ECO:0000313" key="15">
    <source>
        <dbReference type="EMBL" id="OXU19971.1"/>
    </source>
</evidence>
<dbReference type="FunFam" id="3.30.930.10:FF:000013">
    <property type="entry name" value="Aspartate--tRNA ligase, cytoplasmic"/>
    <property type="match status" value="1"/>
</dbReference>
<organism evidence="15 16">
    <name type="scientific">Trichomalopsis sarcophagae</name>
    <dbReference type="NCBI Taxonomy" id="543379"/>
    <lineage>
        <taxon>Eukaryota</taxon>
        <taxon>Metazoa</taxon>
        <taxon>Ecdysozoa</taxon>
        <taxon>Arthropoda</taxon>
        <taxon>Hexapoda</taxon>
        <taxon>Insecta</taxon>
        <taxon>Pterygota</taxon>
        <taxon>Neoptera</taxon>
        <taxon>Endopterygota</taxon>
        <taxon>Hymenoptera</taxon>
        <taxon>Apocrita</taxon>
        <taxon>Proctotrupomorpha</taxon>
        <taxon>Chalcidoidea</taxon>
        <taxon>Pteromalidae</taxon>
        <taxon>Pteromalinae</taxon>
        <taxon>Trichomalopsis</taxon>
    </lineage>
</organism>
<reference evidence="15 16" key="1">
    <citation type="journal article" date="2017" name="Curr. Biol.">
        <title>The Evolution of Venom by Co-option of Single-Copy Genes.</title>
        <authorList>
            <person name="Martinson E.O."/>
            <person name="Mrinalini"/>
            <person name="Kelkar Y.D."/>
            <person name="Chang C.H."/>
            <person name="Werren J.H."/>
        </authorList>
    </citation>
    <scope>NUCLEOTIDE SEQUENCE [LARGE SCALE GENOMIC DNA]</scope>
    <source>
        <strain evidence="15 16">Alberta</strain>
        <tissue evidence="15">Whole body</tissue>
    </source>
</reference>
<dbReference type="InterPro" id="IPR006195">
    <property type="entry name" value="aa-tRNA-synth_II"/>
</dbReference>
<keyword evidence="7" id="KW-0547">Nucleotide-binding</keyword>
<dbReference type="GO" id="GO:0004815">
    <property type="term" value="F:aspartate-tRNA ligase activity"/>
    <property type="evidence" value="ECO:0007669"/>
    <property type="project" value="UniProtKB-EC"/>
</dbReference>
<evidence type="ECO:0000256" key="10">
    <source>
        <dbReference type="ARBA" id="ARBA00023146"/>
    </source>
</evidence>
<dbReference type="EMBL" id="NNAY01003104">
    <property type="protein sequence ID" value="OXU19971.1"/>
    <property type="molecule type" value="Genomic_DNA"/>
</dbReference>
<dbReference type="FunFam" id="2.40.50.140:FF:000132">
    <property type="entry name" value="Aspartyl-tRNA synthetase, cytoplasmic"/>
    <property type="match status" value="1"/>
</dbReference>
<comment type="catalytic activity">
    <reaction evidence="12">
        <text>tRNA(Asp) + L-aspartate + ATP = L-aspartyl-tRNA(Asp) + AMP + diphosphate</text>
        <dbReference type="Rhea" id="RHEA:19649"/>
        <dbReference type="Rhea" id="RHEA-COMP:9660"/>
        <dbReference type="Rhea" id="RHEA-COMP:9678"/>
        <dbReference type="ChEBI" id="CHEBI:29991"/>
        <dbReference type="ChEBI" id="CHEBI:30616"/>
        <dbReference type="ChEBI" id="CHEBI:33019"/>
        <dbReference type="ChEBI" id="CHEBI:78442"/>
        <dbReference type="ChEBI" id="CHEBI:78516"/>
        <dbReference type="ChEBI" id="CHEBI:456215"/>
        <dbReference type="EC" id="6.1.1.12"/>
    </reaction>
</comment>
<dbReference type="PROSITE" id="PS50862">
    <property type="entry name" value="AA_TRNA_LIGASE_II"/>
    <property type="match status" value="1"/>
</dbReference>
<keyword evidence="5" id="KW-0963">Cytoplasm</keyword>
<keyword evidence="9" id="KW-0648">Protein biosynthesis</keyword>
<dbReference type="InterPro" id="IPR045864">
    <property type="entry name" value="aa-tRNA-synth_II/BPL/LPL"/>
</dbReference>
<dbReference type="NCBIfam" id="NF003483">
    <property type="entry name" value="PRK05159.1"/>
    <property type="match status" value="1"/>
</dbReference>
<protein>
    <recommendedName>
        <fullName evidence="4">Aspartate--tRNA ligase, cytoplasmic</fullName>
        <ecNumber evidence="3">6.1.1.12</ecNumber>
    </recommendedName>
    <alternativeName>
        <fullName evidence="11">Aspartyl-tRNA synthetase</fullName>
    </alternativeName>
</protein>
<evidence type="ECO:0000256" key="3">
    <source>
        <dbReference type="ARBA" id="ARBA00012841"/>
    </source>
</evidence>
<dbReference type="EC" id="6.1.1.12" evidence="3"/>
<dbReference type="Gene3D" id="3.30.930.10">
    <property type="entry name" value="Bira Bifunctional Protein, Domain 2"/>
    <property type="match status" value="1"/>
</dbReference>
<dbReference type="GO" id="GO:0017101">
    <property type="term" value="C:aminoacyl-tRNA synthetase multienzyme complex"/>
    <property type="evidence" value="ECO:0007669"/>
    <property type="project" value="TreeGrafter"/>
</dbReference>
<accession>A0A232ENR4</accession>
<dbReference type="GO" id="GO:0006422">
    <property type="term" value="P:aspartyl-tRNA aminoacylation"/>
    <property type="evidence" value="ECO:0007669"/>
    <property type="project" value="InterPro"/>
</dbReference>
<dbReference type="CDD" id="cd04320">
    <property type="entry name" value="AspRS_cyto_N"/>
    <property type="match status" value="1"/>
</dbReference>
<dbReference type="InterPro" id="IPR004364">
    <property type="entry name" value="Aa-tRNA-synt_II"/>
</dbReference>
<feature type="compositionally biased region" description="Basic and acidic residues" evidence="13">
    <location>
        <begin position="25"/>
        <end position="38"/>
    </location>
</feature>
<proteinExistence type="inferred from homology"/>
<dbReference type="InterPro" id="IPR004365">
    <property type="entry name" value="NA-bd_OB_tRNA"/>
</dbReference>
<dbReference type="PRINTS" id="PR01042">
    <property type="entry name" value="TRNASYNTHASP"/>
</dbReference>
<gene>
    <name evidence="15" type="ORF">TSAR_012871</name>
</gene>
<sequence>MTLDNEAAAAPAEEKISKKALKKQQKQEEKQAKKKPVEAEAAIEQEDTSVGKYGQVKMIQSAEPHDERKFAHIKDLNTELAGQVVWIRGRLHTSRGKGKQCFIVVRQQSHSIQGLAAVNDKISKQMVKFISGVTKESIVDVEAKVQKVPNPIESCTQKDVEIHIEQFFVISASEPQLPLQIEDAARPVNDNDPSNLNIKVNQDTRLDNRILDLRTPANQAIFRIEAGVCKLFRDILTNKGFVEIHTPKIISAASEGGANVFTVSYFKSSAYLAQSPQLYKQMAIAADFEKVFTVGAVFRAEDSNTHRHLTEFVGLDLEMAFKYHYHEVMDTIGQMFTELFKGLQESYQTEIGIINQQYKVEPFKFLDPPLKLEFPQAVKLLREAGVEMGDEDDLSTPSEKLLGKIIKAKYDTDFYILDKYPLAVRPFYTMPDPANPKASNSYDMFMRGEEIISGAQRIHDPDFLTERAKHHGIDVEKIKAYIDAFRYGCPPHAGGGIGMERVVMLYLGLDNIRKVSMFPRDPKRVTP</sequence>